<dbReference type="SMART" id="SM00240">
    <property type="entry name" value="FHA"/>
    <property type="match status" value="2"/>
</dbReference>
<feature type="region of interest" description="Disordered" evidence="1">
    <location>
        <begin position="163"/>
        <end position="185"/>
    </location>
</feature>
<protein>
    <recommendedName>
        <fullName evidence="2">FHA domain-containing protein</fullName>
    </recommendedName>
</protein>
<dbReference type="AlphaFoldDB" id="A0A2S8G2B4"/>
<dbReference type="PANTHER" id="PTHR23308">
    <property type="entry name" value="NUCLEAR INHIBITOR OF PROTEIN PHOSPHATASE-1"/>
    <property type="match status" value="1"/>
</dbReference>
<organism evidence="3 4">
    <name type="scientific">Blastopirellula marina</name>
    <dbReference type="NCBI Taxonomy" id="124"/>
    <lineage>
        <taxon>Bacteria</taxon>
        <taxon>Pseudomonadati</taxon>
        <taxon>Planctomycetota</taxon>
        <taxon>Planctomycetia</taxon>
        <taxon>Pirellulales</taxon>
        <taxon>Pirellulaceae</taxon>
        <taxon>Blastopirellula</taxon>
    </lineage>
</organism>
<gene>
    <name evidence="3" type="ORF">C5Y98_11100</name>
</gene>
<evidence type="ECO:0000313" key="3">
    <source>
        <dbReference type="EMBL" id="PQO38586.1"/>
    </source>
</evidence>
<dbReference type="Proteomes" id="UP000239388">
    <property type="component" value="Unassembled WGS sequence"/>
</dbReference>
<dbReference type="CDD" id="cd00060">
    <property type="entry name" value="FHA"/>
    <property type="match status" value="2"/>
</dbReference>
<sequence length="500" mass="55693">MRAFLTVQHGPAKGETISAEPGMMLRVGRQANADLTIGNDHAMSGLHFALLCDKNRCRLRDLNSTNGTFVNGIRVNLVELYDRDTIRAGNSEFQVRFEGEINTTVIDPLMYPEVQRLREKDAQKGNSPLGRSPSAIPVNPLGLDSTDELSPEITDLANAISAEQEQQSEETELHCDSPKTDSQPSITRLNVSFEDATRKRQIWLTPGQTVIVGRNQMSDITVVGDASISGVHFALDCEENRCRLRDLQSQNGITLNGVSVPYATIYTGDKFIAGTTEFQVTIDGGQEAPDAPLRTWVFEDLVRRKFATFYAKDIGTDYHLVDAVGIEPLPIELLRRLARHRDIGVIVDGTEIRSEVWEKAAQETFACDPSAVKVVHMADIEKVIEPLHQEWGKNALAFLFPYAGQEGALADLAPEITAYIPHGRQRAGFGNVGDWVMWLSESPSEIPKRLPHIEAVFIQHPDARRWRMLCDTDFISQLNRLGYLPSHPSPLLEQEDDLSQ</sequence>
<feature type="domain" description="FHA" evidence="2">
    <location>
        <begin position="25"/>
        <end position="75"/>
    </location>
</feature>
<dbReference type="InterPro" id="IPR008984">
    <property type="entry name" value="SMAD_FHA_dom_sf"/>
</dbReference>
<dbReference type="PROSITE" id="PS50006">
    <property type="entry name" value="FHA_DOMAIN"/>
    <property type="match status" value="2"/>
</dbReference>
<comment type="caution">
    <text evidence="3">The sequence shown here is derived from an EMBL/GenBank/DDBJ whole genome shotgun (WGS) entry which is preliminary data.</text>
</comment>
<proteinExistence type="predicted"/>
<evidence type="ECO:0000313" key="4">
    <source>
        <dbReference type="Proteomes" id="UP000239388"/>
    </source>
</evidence>
<dbReference type="EMBL" id="PUIB01000011">
    <property type="protein sequence ID" value="PQO38586.1"/>
    <property type="molecule type" value="Genomic_DNA"/>
</dbReference>
<dbReference type="InterPro" id="IPR000253">
    <property type="entry name" value="FHA_dom"/>
</dbReference>
<evidence type="ECO:0000259" key="2">
    <source>
        <dbReference type="PROSITE" id="PS50006"/>
    </source>
</evidence>
<accession>A0A2S8G2B4</accession>
<dbReference type="Pfam" id="PF00498">
    <property type="entry name" value="FHA"/>
    <property type="match status" value="2"/>
</dbReference>
<evidence type="ECO:0000256" key="1">
    <source>
        <dbReference type="SAM" id="MobiDB-lite"/>
    </source>
</evidence>
<dbReference type="Gene3D" id="2.60.200.20">
    <property type="match status" value="2"/>
</dbReference>
<dbReference type="InterPro" id="IPR050923">
    <property type="entry name" value="Cell_Proc_Reg/RNA_Proc"/>
</dbReference>
<dbReference type="SUPFAM" id="SSF49879">
    <property type="entry name" value="SMAD/FHA domain"/>
    <property type="match status" value="2"/>
</dbReference>
<feature type="domain" description="FHA" evidence="2">
    <location>
        <begin position="210"/>
        <end position="260"/>
    </location>
</feature>
<name>A0A2S8G2B4_9BACT</name>
<reference evidence="3 4" key="1">
    <citation type="submission" date="2018-02" db="EMBL/GenBank/DDBJ databases">
        <title>Comparative genomes isolates from brazilian mangrove.</title>
        <authorList>
            <person name="Araujo J.E."/>
            <person name="Taketani R.G."/>
            <person name="Silva M.C.P."/>
            <person name="Loureco M.V."/>
            <person name="Andreote F.D."/>
        </authorList>
    </citation>
    <scope>NUCLEOTIDE SEQUENCE [LARGE SCALE GENOMIC DNA]</scope>
    <source>
        <strain evidence="3 4">NAP PRIS-MGV</strain>
    </source>
</reference>
<dbReference type="OrthoDB" id="287775at2"/>